<evidence type="ECO:0000256" key="1">
    <source>
        <dbReference type="ARBA" id="ARBA00000085"/>
    </source>
</evidence>
<comment type="catalytic activity">
    <reaction evidence="1">
        <text>ATP + protein L-histidine = ADP + protein N-phospho-L-histidine.</text>
        <dbReference type="EC" id="2.7.13.3"/>
    </reaction>
</comment>
<evidence type="ECO:0000256" key="5">
    <source>
        <dbReference type="ARBA" id="ARBA00023012"/>
    </source>
</evidence>
<keyword evidence="6" id="KW-0812">Transmembrane</keyword>
<dbReference type="Proteomes" id="UP000241085">
    <property type="component" value="Unassembled WGS sequence"/>
</dbReference>
<feature type="transmembrane region" description="Helical" evidence="6">
    <location>
        <begin position="20"/>
        <end position="42"/>
    </location>
</feature>
<dbReference type="PANTHER" id="PTHR24421">
    <property type="entry name" value="NITRATE/NITRITE SENSOR PROTEIN NARX-RELATED"/>
    <property type="match status" value="1"/>
</dbReference>
<evidence type="ECO:0000256" key="4">
    <source>
        <dbReference type="ARBA" id="ARBA00022777"/>
    </source>
</evidence>
<gene>
    <name evidence="7" type="ORF">C1I63_07055</name>
</gene>
<proteinExistence type="predicted"/>
<evidence type="ECO:0000313" key="8">
    <source>
        <dbReference type="Proteomes" id="UP000241085"/>
    </source>
</evidence>
<dbReference type="EC" id="2.7.13.3" evidence="2"/>
<dbReference type="Gene3D" id="3.30.565.10">
    <property type="entry name" value="Histidine kinase-like ATPase, C-terminal domain"/>
    <property type="match status" value="1"/>
</dbReference>
<dbReference type="InterPro" id="IPR036890">
    <property type="entry name" value="HATPase_C_sf"/>
</dbReference>
<keyword evidence="6" id="KW-1133">Transmembrane helix</keyword>
<protein>
    <recommendedName>
        <fullName evidence="2">histidine kinase</fullName>
        <ecNumber evidence="2">2.7.13.3</ecNumber>
    </recommendedName>
</protein>
<sequence>MTLVDGTRPTREDLRQDNRILIGVVSLLGGVLSVLAALQAVFALGMLSQTVRGVAGGPVLDVVVRVSVNVSAIALAVLLLAVLRPERFPRRVSLPAVVALAVGVALVRCTLQVLAGVYPLDAIDALVIELAVGTVVIGMITAFGFLLVRTARRVREKERENARVLLQAVQAVQALQEEELRVRREVAQNLHGRLQNSLVVLSAELRAAAGAPADPSRVVSIADRLDELREQEVRAASGALYPVDIDHGLVAAVRDLLARLPLEIAVELDIDERYAEVEERAVPLEQRVLLVRTVEEALTNALKHGGADAVRLTVAVDDAPAVLVSLEDDGRGPGEAPEWSGLDRLARQFAVYGGGLELLPSASGGARLAARLPVRD</sequence>
<evidence type="ECO:0000313" key="7">
    <source>
        <dbReference type="EMBL" id="PTL72625.1"/>
    </source>
</evidence>
<keyword evidence="3" id="KW-0808">Transferase</keyword>
<name>A0A2T4USY5_9MICO</name>
<keyword evidence="6" id="KW-0472">Membrane</keyword>
<evidence type="ECO:0000256" key="6">
    <source>
        <dbReference type="SAM" id="Phobius"/>
    </source>
</evidence>
<dbReference type="InterPro" id="IPR050482">
    <property type="entry name" value="Sensor_HK_TwoCompSys"/>
</dbReference>
<accession>A0A2T4USY5</accession>
<feature type="transmembrane region" description="Helical" evidence="6">
    <location>
        <begin position="94"/>
        <end position="120"/>
    </location>
</feature>
<dbReference type="EMBL" id="PZPL01000001">
    <property type="protein sequence ID" value="PTL72625.1"/>
    <property type="molecule type" value="Genomic_DNA"/>
</dbReference>
<dbReference type="GO" id="GO:0000160">
    <property type="term" value="P:phosphorelay signal transduction system"/>
    <property type="evidence" value="ECO:0007669"/>
    <property type="project" value="UniProtKB-KW"/>
</dbReference>
<keyword evidence="8" id="KW-1185">Reference proteome</keyword>
<feature type="transmembrane region" description="Helical" evidence="6">
    <location>
        <begin position="62"/>
        <end position="82"/>
    </location>
</feature>
<feature type="transmembrane region" description="Helical" evidence="6">
    <location>
        <begin position="126"/>
        <end position="148"/>
    </location>
</feature>
<dbReference type="AlphaFoldDB" id="A0A2T4USY5"/>
<keyword evidence="4" id="KW-0418">Kinase</keyword>
<reference evidence="7 8" key="1">
    <citation type="submission" date="2018-03" db="EMBL/GenBank/DDBJ databases">
        <title>Bacteriophage NCPPB3778 and a type I-E CRISPR drive the evolution of the US Biological Select Agent, Rathayibacter toxicus.</title>
        <authorList>
            <person name="Davis E.W.II."/>
            <person name="Tabima J.F."/>
            <person name="Weisberg A.J."/>
            <person name="Dantas Lopes L."/>
            <person name="Wiseman M.S."/>
            <person name="Wiseman M.S."/>
            <person name="Pupko T."/>
            <person name="Belcher M.S."/>
            <person name="Sechler A.J."/>
            <person name="Tancos M.A."/>
            <person name="Schroeder B.K."/>
            <person name="Murray T.D."/>
            <person name="Luster D.G."/>
            <person name="Schneider W.L."/>
            <person name="Rogers E."/>
            <person name="Andreote F.D."/>
            <person name="Grunwald N.J."/>
            <person name="Putnam M.L."/>
            <person name="Chang J.H."/>
        </authorList>
    </citation>
    <scope>NUCLEOTIDE SEQUENCE [LARGE SCALE GENOMIC DNA]</scope>
    <source>
        <strain evidence="7 8">DSM 15933</strain>
    </source>
</reference>
<comment type="caution">
    <text evidence="7">The sequence shown here is derived from an EMBL/GenBank/DDBJ whole genome shotgun (WGS) entry which is preliminary data.</text>
</comment>
<organism evidence="7 8">
    <name type="scientific">Rathayibacter caricis DSM 15933</name>
    <dbReference type="NCBI Taxonomy" id="1328867"/>
    <lineage>
        <taxon>Bacteria</taxon>
        <taxon>Bacillati</taxon>
        <taxon>Actinomycetota</taxon>
        <taxon>Actinomycetes</taxon>
        <taxon>Micrococcales</taxon>
        <taxon>Microbacteriaceae</taxon>
        <taxon>Rathayibacter</taxon>
    </lineage>
</organism>
<evidence type="ECO:0000256" key="2">
    <source>
        <dbReference type="ARBA" id="ARBA00012438"/>
    </source>
</evidence>
<dbReference type="PANTHER" id="PTHR24421:SF10">
    <property type="entry name" value="NITRATE_NITRITE SENSOR PROTEIN NARQ"/>
    <property type="match status" value="1"/>
</dbReference>
<evidence type="ECO:0000256" key="3">
    <source>
        <dbReference type="ARBA" id="ARBA00022679"/>
    </source>
</evidence>
<keyword evidence="5" id="KW-0902">Two-component regulatory system</keyword>
<dbReference type="SUPFAM" id="SSF55874">
    <property type="entry name" value="ATPase domain of HSP90 chaperone/DNA topoisomerase II/histidine kinase"/>
    <property type="match status" value="1"/>
</dbReference>
<dbReference type="RefSeq" id="WP_107574303.1">
    <property type="nucleotide sequence ID" value="NZ_PZPL01000001.1"/>
</dbReference>
<dbReference type="GO" id="GO:0004673">
    <property type="term" value="F:protein histidine kinase activity"/>
    <property type="evidence" value="ECO:0007669"/>
    <property type="project" value="UniProtKB-EC"/>
</dbReference>